<protein>
    <submittedName>
        <fullName evidence="7">DUF202 domain-containing protein</fullName>
    </submittedName>
</protein>
<dbReference type="InterPro" id="IPR003807">
    <property type="entry name" value="DUF202"/>
</dbReference>
<accession>A0ABW4LDQ6</accession>
<keyword evidence="4 5" id="KW-0472">Membrane</keyword>
<comment type="subcellular location">
    <subcellularLocation>
        <location evidence="1">Endomembrane system</location>
        <topology evidence="1">Multi-pass membrane protein</topology>
    </subcellularLocation>
</comment>
<evidence type="ECO:0000256" key="1">
    <source>
        <dbReference type="ARBA" id="ARBA00004127"/>
    </source>
</evidence>
<dbReference type="Proteomes" id="UP001597347">
    <property type="component" value="Unassembled WGS sequence"/>
</dbReference>
<evidence type="ECO:0000313" key="8">
    <source>
        <dbReference type="Proteomes" id="UP001597347"/>
    </source>
</evidence>
<evidence type="ECO:0000256" key="4">
    <source>
        <dbReference type="ARBA" id="ARBA00023136"/>
    </source>
</evidence>
<sequence>MTAPVDPGLQPERTALSWRRTLLALAVGALVSVRVLPDVLGPWTIGTGLAGVAVAIGLWLAAARRARAASAAFGSGGVMPGGLLLAATAVLTAAGAALGLLYLAASPR</sequence>
<evidence type="ECO:0000256" key="5">
    <source>
        <dbReference type="SAM" id="Phobius"/>
    </source>
</evidence>
<comment type="caution">
    <text evidence="7">The sequence shown here is derived from an EMBL/GenBank/DDBJ whole genome shotgun (WGS) entry which is preliminary data.</text>
</comment>
<name>A0ABW4LDQ6_9MICO</name>
<gene>
    <name evidence="7" type="ORF">ACFSBI_07005</name>
</gene>
<keyword evidence="3 5" id="KW-1133">Transmembrane helix</keyword>
<dbReference type="Pfam" id="PF02656">
    <property type="entry name" value="DUF202"/>
    <property type="match status" value="1"/>
</dbReference>
<keyword evidence="8" id="KW-1185">Reference proteome</keyword>
<feature type="domain" description="DUF202" evidence="6">
    <location>
        <begin position="6"/>
        <end position="69"/>
    </location>
</feature>
<evidence type="ECO:0000256" key="2">
    <source>
        <dbReference type="ARBA" id="ARBA00022692"/>
    </source>
</evidence>
<dbReference type="RefSeq" id="WP_377933401.1">
    <property type="nucleotide sequence ID" value="NZ_JBHUEA010000008.1"/>
</dbReference>
<reference evidence="8" key="1">
    <citation type="journal article" date="2019" name="Int. J. Syst. Evol. Microbiol.">
        <title>The Global Catalogue of Microorganisms (GCM) 10K type strain sequencing project: providing services to taxonomists for standard genome sequencing and annotation.</title>
        <authorList>
            <consortium name="The Broad Institute Genomics Platform"/>
            <consortium name="The Broad Institute Genome Sequencing Center for Infectious Disease"/>
            <person name="Wu L."/>
            <person name="Ma J."/>
        </authorList>
    </citation>
    <scope>NUCLEOTIDE SEQUENCE [LARGE SCALE GENOMIC DNA]</scope>
    <source>
        <strain evidence="8">CGMCC 1.12471</strain>
    </source>
</reference>
<dbReference type="EMBL" id="JBHUEA010000008">
    <property type="protein sequence ID" value="MFD1721294.1"/>
    <property type="molecule type" value="Genomic_DNA"/>
</dbReference>
<feature type="transmembrane region" description="Helical" evidence="5">
    <location>
        <begin position="83"/>
        <end position="105"/>
    </location>
</feature>
<evidence type="ECO:0000259" key="6">
    <source>
        <dbReference type="Pfam" id="PF02656"/>
    </source>
</evidence>
<evidence type="ECO:0000256" key="3">
    <source>
        <dbReference type="ARBA" id="ARBA00022989"/>
    </source>
</evidence>
<organism evidence="7 8">
    <name type="scientific">Amnibacterium endophyticum</name>
    <dbReference type="NCBI Taxonomy" id="2109337"/>
    <lineage>
        <taxon>Bacteria</taxon>
        <taxon>Bacillati</taxon>
        <taxon>Actinomycetota</taxon>
        <taxon>Actinomycetes</taxon>
        <taxon>Micrococcales</taxon>
        <taxon>Microbacteriaceae</taxon>
        <taxon>Amnibacterium</taxon>
    </lineage>
</organism>
<proteinExistence type="predicted"/>
<feature type="transmembrane region" description="Helical" evidence="5">
    <location>
        <begin position="43"/>
        <end position="62"/>
    </location>
</feature>
<keyword evidence="2 5" id="KW-0812">Transmembrane</keyword>
<evidence type="ECO:0000313" key="7">
    <source>
        <dbReference type="EMBL" id="MFD1721294.1"/>
    </source>
</evidence>